<dbReference type="InterPro" id="IPR020825">
    <property type="entry name" value="Phe-tRNA_synthase-like_B3/B4"/>
</dbReference>
<feature type="non-terminal residue" evidence="2">
    <location>
        <position position="1"/>
    </location>
</feature>
<dbReference type="EMBL" id="CYGZ01000037">
    <property type="protein sequence ID" value="CUA81359.1"/>
    <property type="molecule type" value="Genomic_DNA"/>
</dbReference>
<organism evidence="2 3">
    <name type="scientific">Anoxybacillus suryakundensis</name>
    <dbReference type="NCBI Taxonomy" id="1325335"/>
    <lineage>
        <taxon>Bacteria</taxon>
        <taxon>Bacillati</taxon>
        <taxon>Bacillota</taxon>
        <taxon>Bacilli</taxon>
        <taxon>Bacillales</taxon>
        <taxon>Anoxybacillaceae</taxon>
        <taxon>Anoxybacillus</taxon>
    </lineage>
</organism>
<evidence type="ECO:0000313" key="2">
    <source>
        <dbReference type="EMBL" id="CUA81359.1"/>
    </source>
</evidence>
<dbReference type="Gene3D" id="3.50.40.10">
    <property type="entry name" value="Phenylalanyl-trna Synthetase, Chain B, domain 3"/>
    <property type="match status" value="1"/>
</dbReference>
<dbReference type="Proteomes" id="UP000182738">
    <property type="component" value="Unassembled WGS sequence"/>
</dbReference>
<evidence type="ECO:0000313" key="3">
    <source>
        <dbReference type="Proteomes" id="UP000182738"/>
    </source>
</evidence>
<feature type="domain" description="B3/B4 tRNA-binding" evidence="1">
    <location>
        <begin position="95"/>
        <end position="241"/>
    </location>
</feature>
<protein>
    <submittedName>
        <fullName evidence="2">B3/B4 domain (DNA/RNA-binding domain of Phe-tRNA-synthetase)</fullName>
    </submittedName>
</protein>
<name>A0A0K6GRG9_9BACL</name>
<accession>A0A0K6GRG9</accession>
<dbReference type="GO" id="GO:0003723">
    <property type="term" value="F:RNA binding"/>
    <property type="evidence" value="ECO:0007669"/>
    <property type="project" value="InterPro"/>
</dbReference>
<gene>
    <name evidence="2" type="ORF">Ga0061060_1375</name>
</gene>
<dbReference type="SMART" id="SM00873">
    <property type="entry name" value="B3_4"/>
    <property type="match status" value="1"/>
</dbReference>
<dbReference type="PANTHER" id="PTHR39209:SF2">
    <property type="entry name" value="CYTOPLASMIC PROTEIN"/>
    <property type="match status" value="1"/>
</dbReference>
<dbReference type="PANTHER" id="PTHR39209">
    <property type="match status" value="1"/>
</dbReference>
<dbReference type="InterPro" id="IPR005146">
    <property type="entry name" value="B3/B4_tRNA-bd"/>
</dbReference>
<dbReference type="STRING" id="1325335.GCA_001418025_02724"/>
<dbReference type="Pfam" id="PF03483">
    <property type="entry name" value="B3_4"/>
    <property type="match status" value="1"/>
</dbReference>
<keyword evidence="3" id="KW-1185">Reference proteome</keyword>
<evidence type="ECO:0000259" key="1">
    <source>
        <dbReference type="SMART" id="SM00873"/>
    </source>
</evidence>
<dbReference type="SUPFAM" id="SSF56037">
    <property type="entry name" value="PheT/TilS domain"/>
    <property type="match status" value="1"/>
</dbReference>
<dbReference type="GO" id="GO:0004826">
    <property type="term" value="F:phenylalanine-tRNA ligase activity"/>
    <property type="evidence" value="ECO:0007669"/>
    <property type="project" value="InterPro"/>
</dbReference>
<dbReference type="AlphaFoldDB" id="A0A0K6GRG9"/>
<sequence>RGQVTQEYTIVKERIELEVRFKNLSKHTIRGVNDMLTICDTVKQRVSHFKIGVLTYDQIVVGPSPNMLKGKLRQFQELLYFDMEQTPLGEWPEVKEWRSVFKQIGTDPSRYRPSSESLLRRVHKQSFIPSIHSAADVNNFFSLYYKLPIGIYDRDHLTGDIVVTIGTQADEYIGINDRITNFERKLVTKDAQGSFGSPIVDSKRTMVTEQTTHAIQVVYFLPSFTEIQCEQMLQAMKEMFIQIHGGTAHTKLII</sequence>
<reference evidence="3" key="1">
    <citation type="submission" date="2015-08" db="EMBL/GenBank/DDBJ databases">
        <authorList>
            <person name="Varghese N."/>
        </authorList>
    </citation>
    <scope>NUCLEOTIDE SEQUENCE [LARGE SCALE GENOMIC DNA]</scope>
    <source>
        <strain evidence="3">DSM 27374</strain>
    </source>
</reference>
<proteinExistence type="predicted"/>